<reference evidence="3 4" key="1">
    <citation type="journal article" date="2008" name="Emerg. Infect. Dis.">
        <title>Isolation and molecular characterization of Banna virus from mosquitoes, Vietnam.</title>
        <authorList>
            <person name="Nabeshima T."/>
            <person name="Nga P.T."/>
            <person name="Guillermo P."/>
            <person name="Parquet Md.C."/>
            <person name="Yu F."/>
            <person name="Thuy N.T."/>
            <person name="Trang B.M."/>
            <person name="Hien N.T."/>
            <person name="Nam V.S."/>
            <person name="Inoue S."/>
            <person name="Hasebe F."/>
            <person name="Morita K."/>
        </authorList>
    </citation>
    <scope>NUCLEOTIDE SEQUENCE [LARGE SCALE GENOMIC DNA]</scope>
    <source>
        <strain evidence="3">02VN018b</strain>
    </source>
</reference>
<dbReference type="Proteomes" id="UP000124339">
    <property type="component" value="Genome"/>
</dbReference>
<evidence type="ECO:0000313" key="3">
    <source>
        <dbReference type="EMBL" id="ACA50120.1"/>
    </source>
</evidence>
<dbReference type="EMBL" id="EU265693">
    <property type="protein sequence ID" value="ACA50120.1"/>
    <property type="molecule type" value="Genomic_RNA"/>
</dbReference>
<evidence type="ECO:0000256" key="1">
    <source>
        <dbReference type="SAM" id="MobiDB-lite"/>
    </source>
</evidence>
<evidence type="ECO:0000313" key="4">
    <source>
        <dbReference type="Proteomes" id="UP000124339"/>
    </source>
</evidence>
<keyword evidence="2" id="KW-0472">Membrane</keyword>
<keyword evidence="2" id="KW-0812">Transmembrane</keyword>
<accession>B4Y055</accession>
<protein>
    <submittedName>
        <fullName evidence="3">VP11</fullName>
    </submittedName>
</protein>
<sequence length="184" mass="21098">MKIKMTIQVQNLNCCPGRFVCVHKMALLIILIISAAVTVIDQLYQKLPYDEQTKYIVSTITDGINATIISIMAIFGLNNLNRVRYSKLDENGVYSQEMVTMNVQSDAANNETKLKKKQNKDTDEEKGLYPNLKLTEPTAPMIHNYMYDHKTQQAYLLTEHQIEQIKQNSVDPNNTPKIEVRSQF</sequence>
<keyword evidence="2" id="KW-1133">Transmembrane helix</keyword>
<dbReference type="NCBIfam" id="TIGR04230">
    <property type="entry name" value="seadorna_VP11"/>
    <property type="match status" value="1"/>
</dbReference>
<feature type="transmembrane region" description="Helical" evidence="2">
    <location>
        <begin position="21"/>
        <end position="40"/>
    </location>
</feature>
<evidence type="ECO:0000256" key="2">
    <source>
        <dbReference type="SAM" id="Phobius"/>
    </source>
</evidence>
<name>B4Y055_BANNV</name>
<dbReference type="InterPro" id="IPR026378">
    <property type="entry name" value="Seadorna_VP11"/>
</dbReference>
<organism evidence="3 4">
    <name type="scientific">Banna virus</name>
    <name type="common">BAV</name>
    <dbReference type="NCBI Taxonomy" id="77763"/>
    <lineage>
        <taxon>Viruses</taxon>
        <taxon>Riboviria</taxon>
        <taxon>Orthornavirae</taxon>
        <taxon>Duplornaviricota</taxon>
        <taxon>Resentoviricetes</taxon>
        <taxon>Reovirales</taxon>
        <taxon>Sedoreoviridae</taxon>
        <taxon>Seadornavirus</taxon>
        <taxon>Seadornavirus bannaense</taxon>
    </lineage>
</organism>
<feature type="region of interest" description="Disordered" evidence="1">
    <location>
        <begin position="107"/>
        <end position="127"/>
    </location>
</feature>
<proteinExistence type="predicted"/>
<feature type="transmembrane region" description="Helical" evidence="2">
    <location>
        <begin position="55"/>
        <end position="77"/>
    </location>
</feature>